<dbReference type="AlphaFoldDB" id="A0A120MYA0"/>
<evidence type="ECO:0000313" key="2">
    <source>
        <dbReference type="Proteomes" id="UP000218263"/>
    </source>
</evidence>
<protein>
    <recommendedName>
        <fullName evidence="3">DUF4249 domain-containing protein</fullName>
    </recommendedName>
</protein>
<reference evidence="1 2" key="1">
    <citation type="submission" date="2015-12" db="EMBL/GenBank/DDBJ databases">
        <title>Genome sequence of Mucilaginibacter gotjawali.</title>
        <authorList>
            <person name="Lee J.S."/>
            <person name="Lee K.C."/>
            <person name="Kim K.K."/>
            <person name="Lee B.W."/>
        </authorList>
    </citation>
    <scope>NUCLEOTIDE SEQUENCE [LARGE SCALE GENOMIC DNA]</scope>
    <source>
        <strain evidence="1 2">SA3-7</strain>
    </source>
</reference>
<dbReference type="PROSITE" id="PS51257">
    <property type="entry name" value="PROKAR_LIPOPROTEIN"/>
    <property type="match status" value="1"/>
</dbReference>
<evidence type="ECO:0000313" key="1">
    <source>
        <dbReference type="EMBL" id="BAU54671.1"/>
    </source>
</evidence>
<organism evidence="1 2">
    <name type="scientific">Mucilaginibacter gotjawali</name>
    <dbReference type="NCBI Taxonomy" id="1550579"/>
    <lineage>
        <taxon>Bacteria</taxon>
        <taxon>Pseudomonadati</taxon>
        <taxon>Bacteroidota</taxon>
        <taxon>Sphingobacteriia</taxon>
        <taxon>Sphingobacteriales</taxon>
        <taxon>Sphingobacteriaceae</taxon>
        <taxon>Mucilaginibacter</taxon>
    </lineage>
</organism>
<keyword evidence="2" id="KW-1185">Reference proteome</keyword>
<name>A0A120MYA0_9SPHI</name>
<evidence type="ECO:0008006" key="3">
    <source>
        <dbReference type="Google" id="ProtNLM"/>
    </source>
</evidence>
<dbReference type="InterPro" id="IPR025345">
    <property type="entry name" value="DUF4249"/>
</dbReference>
<proteinExistence type="predicted"/>
<accession>A0A120MYA0</accession>
<sequence length="267" mass="28918">MRMKNIKIYIATLVIAAVSISCNKVIDLKLANNSGKLVIEGNITNVSGPQFITLSRNVPFTSTNTYPPVSGAIVTVSDDEGHTYPFSEDPNGTYTTPQMAGIAGRTYKMTVVTGGVTYTATSVMPATVPIDSVTSKNNDFDPKKNRKEVTIHLQDPSDVANQYRFVLWVNSVQVDAIFAFDDEFTNGRYVNGDLVENATDIYPGDSVRVEMQCIDKPIFTYWVTLMNQQLGGPGGGVAPSNPPSNISPACLGYFSAHTTQTVSIVVK</sequence>
<dbReference type="Proteomes" id="UP000218263">
    <property type="component" value="Chromosome"/>
</dbReference>
<dbReference type="Pfam" id="PF14054">
    <property type="entry name" value="DUF4249"/>
    <property type="match status" value="1"/>
</dbReference>
<dbReference type="EMBL" id="AP017313">
    <property type="protein sequence ID" value="BAU54671.1"/>
    <property type="molecule type" value="Genomic_DNA"/>
</dbReference>
<dbReference type="KEGG" id="mgot:MgSA37_02849"/>
<gene>
    <name evidence="1" type="ORF">MgSA37_02849</name>
</gene>